<dbReference type="InterPro" id="IPR036188">
    <property type="entry name" value="FAD/NAD-bd_sf"/>
</dbReference>
<evidence type="ECO:0000313" key="3">
    <source>
        <dbReference type="EMBL" id="MBL0707363.1"/>
    </source>
</evidence>
<dbReference type="GO" id="GO:0004497">
    <property type="term" value="F:monooxygenase activity"/>
    <property type="evidence" value="ECO:0007669"/>
    <property type="project" value="UniProtKB-KW"/>
</dbReference>
<dbReference type="Proteomes" id="UP000639051">
    <property type="component" value="Unassembled WGS sequence"/>
</dbReference>
<dbReference type="EMBL" id="JAERRC010000046">
    <property type="protein sequence ID" value="MBL0707363.1"/>
    <property type="molecule type" value="Genomic_DNA"/>
</dbReference>
<dbReference type="RefSeq" id="WP_189693788.1">
    <property type="nucleotide sequence ID" value="NZ_BNCM01000006.1"/>
</dbReference>
<name>A0ABS1K716_9MICC</name>
<organism evidence="3 4">
    <name type="scientific">Sinomonas cellulolyticus</name>
    <dbReference type="NCBI Taxonomy" id="2801916"/>
    <lineage>
        <taxon>Bacteria</taxon>
        <taxon>Bacillati</taxon>
        <taxon>Actinomycetota</taxon>
        <taxon>Actinomycetes</taxon>
        <taxon>Micrococcales</taxon>
        <taxon>Micrococcaceae</taxon>
        <taxon>Sinomonas</taxon>
    </lineage>
</organism>
<dbReference type="PRINTS" id="PR00420">
    <property type="entry name" value="RNGMNOXGNASE"/>
</dbReference>
<sequence length="396" mass="40944">MEQPGGSAEHDAVVVGGGPVGLCFGVLLAQAGANVVVLEARPERAKHTRAIGIHPPGLRVLRRAGVADVLLAEGVQIAEGVARSHGAGRTREVARLCFDPPVLAVPQWQTEEALEARLAEIAPGALRRGVRAVRVEQADGGAVVHCADGEGTSTGFSGRWVVAADGARSPMRGALGAQHHVPTRSRALPDAYLMGDFADTTGDGALAVLHLEAAGIVESFPLPGGVRRWVAHVDEAVVDPSARDLARLLGERCGAEVDAASCSMLSAFTVTERLAAGMLAGRVVLAGDAAHEVSPIGGQGMTLGWLDAEAFAPLIAADALGGAPAGNGPAWPELWAAAERERLAAARLAARQARLNMALGRALPPRLMAARNAAFRALYRAPWVGGRTAARFTMQA</sequence>
<evidence type="ECO:0000313" key="4">
    <source>
        <dbReference type="Proteomes" id="UP000639051"/>
    </source>
</evidence>
<evidence type="ECO:0000259" key="2">
    <source>
        <dbReference type="Pfam" id="PF01494"/>
    </source>
</evidence>
<keyword evidence="4" id="KW-1185">Reference proteome</keyword>
<protein>
    <submittedName>
        <fullName evidence="3">FAD-dependent monooxygenase</fullName>
    </submittedName>
</protein>
<reference evidence="3 4" key="1">
    <citation type="submission" date="2021-01" db="EMBL/GenBank/DDBJ databases">
        <title>Genome public.</title>
        <authorList>
            <person name="Liu C."/>
            <person name="Sun Q."/>
        </authorList>
    </citation>
    <scope>NUCLEOTIDE SEQUENCE [LARGE SCALE GENOMIC DNA]</scope>
    <source>
        <strain evidence="3 4">JC656</strain>
    </source>
</reference>
<accession>A0ABS1K716</accession>
<keyword evidence="1" id="KW-0560">Oxidoreductase</keyword>
<dbReference type="Pfam" id="PF01494">
    <property type="entry name" value="FAD_binding_3"/>
    <property type="match status" value="1"/>
</dbReference>
<feature type="domain" description="FAD-binding" evidence="2">
    <location>
        <begin position="11"/>
        <end position="351"/>
    </location>
</feature>
<comment type="caution">
    <text evidence="3">The sequence shown here is derived from an EMBL/GenBank/DDBJ whole genome shotgun (WGS) entry which is preliminary data.</text>
</comment>
<dbReference type="Gene3D" id="3.50.50.60">
    <property type="entry name" value="FAD/NAD(P)-binding domain"/>
    <property type="match status" value="1"/>
</dbReference>
<proteinExistence type="predicted"/>
<evidence type="ECO:0000256" key="1">
    <source>
        <dbReference type="ARBA" id="ARBA00023002"/>
    </source>
</evidence>
<dbReference type="PANTHER" id="PTHR43476">
    <property type="entry name" value="3-(3-HYDROXY-PHENYL)PROPIONATE/3-HYDROXYCINNAMIC ACID HYDROXYLASE"/>
    <property type="match status" value="1"/>
</dbReference>
<dbReference type="PANTHER" id="PTHR43476:SF3">
    <property type="entry name" value="FAD-BINDING MONOOXYGENASE"/>
    <property type="match status" value="1"/>
</dbReference>
<dbReference type="InterPro" id="IPR002938">
    <property type="entry name" value="FAD-bd"/>
</dbReference>
<dbReference type="SUPFAM" id="SSF51905">
    <property type="entry name" value="FAD/NAD(P)-binding domain"/>
    <property type="match status" value="1"/>
</dbReference>
<dbReference type="InterPro" id="IPR050631">
    <property type="entry name" value="PheA/TfdB_FAD_monoxygenase"/>
</dbReference>
<dbReference type="Gene3D" id="3.30.70.2450">
    <property type="match status" value="1"/>
</dbReference>
<gene>
    <name evidence="3" type="ORF">JJE72_17855</name>
</gene>
<keyword evidence="3" id="KW-0503">Monooxygenase</keyword>